<dbReference type="AlphaFoldDB" id="A0A1H0RXQ1"/>
<reference evidence="2" key="1">
    <citation type="submission" date="2016-10" db="EMBL/GenBank/DDBJ databases">
        <authorList>
            <person name="Varghese N."/>
            <person name="Submissions S."/>
        </authorList>
    </citation>
    <scope>NUCLEOTIDE SEQUENCE [LARGE SCALE GENOMIC DNA]</scope>
    <source>
        <strain evidence="2">IBRC-M10078</strain>
    </source>
</reference>
<evidence type="ECO:0008006" key="3">
    <source>
        <dbReference type="Google" id="ProtNLM"/>
    </source>
</evidence>
<dbReference type="Pfam" id="PF05610">
    <property type="entry name" value="DUF779"/>
    <property type="match status" value="1"/>
</dbReference>
<dbReference type="PIRSF" id="PIRSF009151">
    <property type="entry name" value="DUF779"/>
    <property type="match status" value="1"/>
</dbReference>
<keyword evidence="2" id="KW-1185">Reference proteome</keyword>
<proteinExistence type="predicted"/>
<dbReference type="EMBL" id="FNJU01000002">
    <property type="protein sequence ID" value="SDP34244.1"/>
    <property type="molecule type" value="Genomic_DNA"/>
</dbReference>
<gene>
    <name evidence="1" type="ORF">SAMN05216565_102434</name>
</gene>
<organism evidence="1 2">
    <name type="scientific">Litchfieldia salsa</name>
    <dbReference type="NCBI Taxonomy" id="930152"/>
    <lineage>
        <taxon>Bacteria</taxon>
        <taxon>Bacillati</taxon>
        <taxon>Bacillota</taxon>
        <taxon>Bacilli</taxon>
        <taxon>Bacillales</taxon>
        <taxon>Bacillaceae</taxon>
        <taxon>Litchfieldia</taxon>
    </lineage>
</organism>
<evidence type="ECO:0000313" key="1">
    <source>
        <dbReference type="EMBL" id="SDP34244.1"/>
    </source>
</evidence>
<accession>A0A1H0RXQ1</accession>
<sequence>MRVERVVATETALQFIEKLKEKHGQLMFHQSGGCCDGSSPMCYHKGELILGDTDLLLGEIGGCPFYISKDQYSYWKHTQLIIDVVNGRGGMFSIEGPEGKRFLTRSRVFTIEEKAFLNL</sequence>
<dbReference type="RefSeq" id="WP_090850918.1">
    <property type="nucleotide sequence ID" value="NZ_FNJU01000002.1"/>
</dbReference>
<name>A0A1H0RXQ1_9BACI</name>
<dbReference type="OrthoDB" id="3725739at2"/>
<evidence type="ECO:0000313" key="2">
    <source>
        <dbReference type="Proteomes" id="UP000199159"/>
    </source>
</evidence>
<dbReference type="STRING" id="930152.SAMN05216565_102434"/>
<protein>
    <recommendedName>
        <fullName evidence="3">Acetaldehyde dehydrogenase</fullName>
    </recommendedName>
</protein>
<dbReference type="InterPro" id="IPR008497">
    <property type="entry name" value="DUF779"/>
</dbReference>
<dbReference type="Proteomes" id="UP000199159">
    <property type="component" value="Unassembled WGS sequence"/>
</dbReference>